<dbReference type="PROSITE" id="PS50191">
    <property type="entry name" value="CRAL_TRIO"/>
    <property type="match status" value="1"/>
</dbReference>
<dbReference type="Gene3D" id="1.10.555.10">
    <property type="entry name" value="Rho GTPase activation protein"/>
    <property type="match status" value="1"/>
</dbReference>
<dbReference type="AlphaFoldDB" id="A0A6A6XXM9"/>
<protein>
    <recommendedName>
        <fullName evidence="6">Rho GTPase activation protein</fullName>
    </recommendedName>
</protein>
<dbReference type="GO" id="GO:0005096">
    <property type="term" value="F:GTPase activator activity"/>
    <property type="evidence" value="ECO:0007669"/>
    <property type="project" value="TreeGrafter"/>
</dbReference>
<evidence type="ECO:0008006" key="6">
    <source>
        <dbReference type="Google" id="ProtNLM"/>
    </source>
</evidence>
<feature type="region of interest" description="Disordered" evidence="1">
    <location>
        <begin position="459"/>
        <end position="584"/>
    </location>
</feature>
<feature type="domain" description="CRAL-TRIO" evidence="2">
    <location>
        <begin position="37"/>
        <end position="192"/>
    </location>
</feature>
<dbReference type="SMART" id="SM00324">
    <property type="entry name" value="RhoGAP"/>
    <property type="match status" value="1"/>
</dbReference>
<proteinExistence type="predicted"/>
<sequence>MSGLAGVRAHLASRLRSSSISQSLSAAAPRPDGPDYSVELARSAASILFRSPIPSAENRPIYILNAAALPDTREVDFDSLLPYVLARLPEEDDLLKGSEYEVVFFAGDSDGSATNKRNRPGWGWFLQAYHVLSRAMRKRLQKLYIVHEKAWVRILTEIFSTIVSPKFRRKIIHASTLSNLAFYIPIEDLLIPPSTYLHDRRISDDIFAPYASGRRAFNARQPFPSSSKGKSRFPRVLRETTSFLLMEQNIVAEGLFRVPPHAKLKEVLKEAYDRGQKFIIWKDNGECLPVPKYPRSEHQEEVITELDPKDAYSVFMAASLIKAWYADLRQPLFPPASYRDLKRLYGDPDDLPDLERLTDLISPSSEWSFLPAISREILVRHLLPLLDAVAARREQNSMTAENLAVCFAPALLCGPDQLEDAKMSSIIRRIVTEAVKYWTEGLREACGVNAHAFEEELSLPVDESDWEDPVEGKKKHPVSDPADEDQITGIILQDNEPVPQQPPPLPPRSSKPQPQLSSGQSSNDSVTKRKPAPPLQVPPRYSTIVTDSPHYDDVAESPSSYSTVADGFAPPRTSQWDVPDEKKAADEKKLGTNHLGDSHVPQIFLPKRKALTAEQIDNAESAVGQVQVRKQSENRVALPGLTDVSKKEPVKRKAVPAKQNTTDEISSAPPPYIKTEAVSFSSATSSNLEFRRPSWPASANRSPTITSLARPVHPVTNRPASKSTSLPVPGPKPRTPSAGILQRMPSFETSRTPPPLSRQITPRRLNMKKASVDDLRRLYEERVETAKTLVEASLKRK</sequence>
<feature type="region of interest" description="Disordered" evidence="1">
    <location>
        <begin position="683"/>
        <end position="762"/>
    </location>
</feature>
<dbReference type="CDD" id="cd00159">
    <property type="entry name" value="RhoGAP"/>
    <property type="match status" value="1"/>
</dbReference>
<dbReference type="EMBL" id="MU001738">
    <property type="protein sequence ID" value="KAF2801139.1"/>
    <property type="molecule type" value="Genomic_DNA"/>
</dbReference>
<dbReference type="GO" id="GO:0005737">
    <property type="term" value="C:cytoplasm"/>
    <property type="evidence" value="ECO:0007669"/>
    <property type="project" value="TreeGrafter"/>
</dbReference>
<dbReference type="InterPro" id="IPR001251">
    <property type="entry name" value="CRAL-TRIO_dom"/>
</dbReference>
<dbReference type="Pfam" id="PF13716">
    <property type="entry name" value="CRAL_TRIO_2"/>
    <property type="match status" value="1"/>
</dbReference>
<feature type="compositionally biased region" description="Pro residues" evidence="1">
    <location>
        <begin position="499"/>
        <end position="509"/>
    </location>
</feature>
<evidence type="ECO:0000259" key="3">
    <source>
        <dbReference type="PROSITE" id="PS50238"/>
    </source>
</evidence>
<gene>
    <name evidence="4" type="ORF">K505DRAFT_227100</name>
</gene>
<name>A0A6A6XXM9_9PLEO</name>
<dbReference type="PROSITE" id="PS50238">
    <property type="entry name" value="RHOGAP"/>
    <property type="match status" value="1"/>
</dbReference>
<organism evidence="4 5">
    <name type="scientific">Melanomma pulvis-pyrius CBS 109.77</name>
    <dbReference type="NCBI Taxonomy" id="1314802"/>
    <lineage>
        <taxon>Eukaryota</taxon>
        <taxon>Fungi</taxon>
        <taxon>Dikarya</taxon>
        <taxon>Ascomycota</taxon>
        <taxon>Pezizomycotina</taxon>
        <taxon>Dothideomycetes</taxon>
        <taxon>Pleosporomycetidae</taxon>
        <taxon>Pleosporales</taxon>
        <taxon>Melanommataceae</taxon>
        <taxon>Melanomma</taxon>
    </lineage>
</organism>
<evidence type="ECO:0000313" key="5">
    <source>
        <dbReference type="Proteomes" id="UP000799757"/>
    </source>
</evidence>
<dbReference type="SUPFAM" id="SSF52087">
    <property type="entry name" value="CRAL/TRIO domain"/>
    <property type="match status" value="1"/>
</dbReference>
<dbReference type="PANTHER" id="PTHR45808:SF2">
    <property type="entry name" value="RHO GTPASE-ACTIVATING PROTEIN 68F"/>
    <property type="match status" value="1"/>
</dbReference>
<reference evidence="4" key="1">
    <citation type="journal article" date="2020" name="Stud. Mycol.">
        <title>101 Dothideomycetes genomes: a test case for predicting lifestyles and emergence of pathogens.</title>
        <authorList>
            <person name="Haridas S."/>
            <person name="Albert R."/>
            <person name="Binder M."/>
            <person name="Bloem J."/>
            <person name="Labutti K."/>
            <person name="Salamov A."/>
            <person name="Andreopoulos B."/>
            <person name="Baker S."/>
            <person name="Barry K."/>
            <person name="Bills G."/>
            <person name="Bluhm B."/>
            <person name="Cannon C."/>
            <person name="Castanera R."/>
            <person name="Culley D."/>
            <person name="Daum C."/>
            <person name="Ezra D."/>
            <person name="Gonzalez J."/>
            <person name="Henrissat B."/>
            <person name="Kuo A."/>
            <person name="Liang C."/>
            <person name="Lipzen A."/>
            <person name="Lutzoni F."/>
            <person name="Magnuson J."/>
            <person name="Mondo S."/>
            <person name="Nolan M."/>
            <person name="Ohm R."/>
            <person name="Pangilinan J."/>
            <person name="Park H.-J."/>
            <person name="Ramirez L."/>
            <person name="Alfaro M."/>
            <person name="Sun H."/>
            <person name="Tritt A."/>
            <person name="Yoshinaga Y."/>
            <person name="Zwiers L.-H."/>
            <person name="Turgeon B."/>
            <person name="Goodwin S."/>
            <person name="Spatafora J."/>
            <person name="Crous P."/>
            <person name="Grigoriev I."/>
        </authorList>
    </citation>
    <scope>NUCLEOTIDE SEQUENCE</scope>
    <source>
        <strain evidence="4">CBS 109.77</strain>
    </source>
</reference>
<dbReference type="CDD" id="cd00170">
    <property type="entry name" value="SEC14"/>
    <property type="match status" value="1"/>
</dbReference>
<feature type="region of interest" description="Disordered" evidence="1">
    <location>
        <begin position="637"/>
        <end position="671"/>
    </location>
</feature>
<dbReference type="GO" id="GO:0007264">
    <property type="term" value="P:small GTPase-mediated signal transduction"/>
    <property type="evidence" value="ECO:0007669"/>
    <property type="project" value="TreeGrafter"/>
</dbReference>
<dbReference type="PANTHER" id="PTHR45808">
    <property type="entry name" value="RHO GTPASE-ACTIVATING PROTEIN 68F"/>
    <property type="match status" value="1"/>
</dbReference>
<dbReference type="Pfam" id="PF00620">
    <property type="entry name" value="RhoGAP"/>
    <property type="match status" value="1"/>
</dbReference>
<keyword evidence="5" id="KW-1185">Reference proteome</keyword>
<dbReference type="Gene3D" id="3.40.525.10">
    <property type="entry name" value="CRAL-TRIO lipid binding domain"/>
    <property type="match status" value="1"/>
</dbReference>
<dbReference type="Proteomes" id="UP000799757">
    <property type="component" value="Unassembled WGS sequence"/>
</dbReference>
<evidence type="ECO:0000256" key="1">
    <source>
        <dbReference type="SAM" id="MobiDB-lite"/>
    </source>
</evidence>
<evidence type="ECO:0000259" key="2">
    <source>
        <dbReference type="PROSITE" id="PS50191"/>
    </source>
</evidence>
<feature type="compositionally biased region" description="Polar residues" evidence="1">
    <location>
        <begin position="697"/>
        <end position="707"/>
    </location>
</feature>
<dbReference type="SUPFAM" id="SSF48350">
    <property type="entry name" value="GTPase activation domain, GAP"/>
    <property type="match status" value="1"/>
</dbReference>
<evidence type="ECO:0000313" key="4">
    <source>
        <dbReference type="EMBL" id="KAF2801139.1"/>
    </source>
</evidence>
<dbReference type="OrthoDB" id="410651at2759"/>
<feature type="domain" description="Rho-GAP" evidence="3">
    <location>
        <begin position="221"/>
        <end position="438"/>
    </location>
</feature>
<accession>A0A6A6XXM9</accession>
<dbReference type="InterPro" id="IPR036865">
    <property type="entry name" value="CRAL-TRIO_dom_sf"/>
</dbReference>
<dbReference type="InterPro" id="IPR000198">
    <property type="entry name" value="RhoGAP_dom"/>
</dbReference>
<dbReference type="InterPro" id="IPR008936">
    <property type="entry name" value="Rho_GTPase_activation_prot"/>
</dbReference>